<protein>
    <submittedName>
        <fullName evidence="1">RngB protein</fullName>
    </submittedName>
</protein>
<name>A0A812M937_SYMPI</name>
<evidence type="ECO:0000313" key="2">
    <source>
        <dbReference type="Proteomes" id="UP000649617"/>
    </source>
</evidence>
<dbReference type="Proteomes" id="UP000649617">
    <property type="component" value="Unassembled WGS sequence"/>
</dbReference>
<keyword evidence="2" id="KW-1185">Reference proteome</keyword>
<accession>A0A812M937</accession>
<proteinExistence type="predicted"/>
<reference evidence="1" key="1">
    <citation type="submission" date="2021-02" db="EMBL/GenBank/DDBJ databases">
        <authorList>
            <person name="Dougan E. K."/>
            <person name="Rhodes N."/>
            <person name="Thang M."/>
            <person name="Chan C."/>
        </authorList>
    </citation>
    <scope>NUCLEOTIDE SEQUENCE</scope>
</reference>
<organism evidence="1 2">
    <name type="scientific">Symbiodinium pilosum</name>
    <name type="common">Dinoflagellate</name>
    <dbReference type="NCBI Taxonomy" id="2952"/>
    <lineage>
        <taxon>Eukaryota</taxon>
        <taxon>Sar</taxon>
        <taxon>Alveolata</taxon>
        <taxon>Dinophyceae</taxon>
        <taxon>Suessiales</taxon>
        <taxon>Symbiodiniaceae</taxon>
        <taxon>Symbiodinium</taxon>
    </lineage>
</organism>
<feature type="non-terminal residue" evidence="1">
    <location>
        <position position="177"/>
    </location>
</feature>
<evidence type="ECO:0000313" key="1">
    <source>
        <dbReference type="EMBL" id="CAE7257526.1"/>
    </source>
</evidence>
<dbReference type="AlphaFoldDB" id="A0A812M937"/>
<gene>
    <name evidence="1" type="primary">rngB</name>
    <name evidence="1" type="ORF">SPIL2461_LOCUS5280</name>
</gene>
<sequence length="177" mass="19825">FDLPDADFLADMMHPKVAQVVAVNRCVSSVYAYYSRTDGQSMRAAETHIGQEHMRTSESHGVSVTVKKYVARESRMHADEWVVLKTAKASTVDEFLRSPWYKRVFVLVRAMHPWITMQYVSLFRSHAVRAALIILKLVSAGAVNALFFISTSTTPDSDSACAPPQNFGERMLRAAIV</sequence>
<comment type="caution">
    <text evidence="1">The sequence shown here is derived from an EMBL/GenBank/DDBJ whole genome shotgun (WGS) entry which is preliminary data.</text>
</comment>
<feature type="non-terminal residue" evidence="1">
    <location>
        <position position="1"/>
    </location>
</feature>
<dbReference type="EMBL" id="CAJNIZ010007390">
    <property type="protein sequence ID" value="CAE7257526.1"/>
    <property type="molecule type" value="Genomic_DNA"/>
</dbReference>
<dbReference type="OrthoDB" id="439556at2759"/>